<dbReference type="PANTHER" id="PTHR22793:SF5">
    <property type="entry name" value="MYOCARDIN-RELATED TRANSCRIPTION FACTOR B"/>
    <property type="match status" value="1"/>
</dbReference>
<dbReference type="GeneID" id="101684414"/>
<dbReference type="FunFam" id="1.10.720.30:FF:000002">
    <property type="entry name" value="Myocardin related transcription factor A"/>
    <property type="match status" value="1"/>
</dbReference>
<evidence type="ECO:0000256" key="6">
    <source>
        <dbReference type="ARBA" id="ARBA00023242"/>
    </source>
</evidence>
<feature type="compositionally biased region" description="Basic and acidic residues" evidence="8">
    <location>
        <begin position="843"/>
        <end position="855"/>
    </location>
</feature>
<evidence type="ECO:0000313" key="11">
    <source>
        <dbReference type="RefSeq" id="XP_044928031.1"/>
    </source>
</evidence>
<keyword evidence="5" id="KW-0804">Transcription</keyword>
<dbReference type="GO" id="GO:0003713">
    <property type="term" value="F:transcription coactivator activity"/>
    <property type="evidence" value="ECO:0007669"/>
    <property type="project" value="TreeGrafter"/>
</dbReference>
<feature type="region of interest" description="Disordered" evidence="8">
    <location>
        <begin position="495"/>
        <end position="538"/>
    </location>
</feature>
<feature type="compositionally biased region" description="Low complexity" evidence="8">
    <location>
        <begin position="781"/>
        <end position="791"/>
    </location>
</feature>
<evidence type="ECO:0000259" key="9">
    <source>
        <dbReference type="PROSITE" id="PS50800"/>
    </source>
</evidence>
<feature type="compositionally biased region" description="Polar residues" evidence="8">
    <location>
        <begin position="856"/>
        <end position="867"/>
    </location>
</feature>
<feature type="compositionally biased region" description="Low complexity" evidence="8">
    <location>
        <begin position="569"/>
        <end position="585"/>
    </location>
</feature>
<feature type="region of interest" description="Disordered" evidence="8">
    <location>
        <begin position="625"/>
        <end position="686"/>
    </location>
</feature>
<feature type="region of interest" description="Disordered" evidence="8">
    <location>
        <begin position="380"/>
        <end position="422"/>
    </location>
</feature>
<feature type="compositionally biased region" description="Low complexity" evidence="8">
    <location>
        <begin position="520"/>
        <end position="534"/>
    </location>
</feature>
<sequence>MDPPGALDAEEELGPVAHLAPSPQSEAVAHEFQELSLQPSQHLPPLNERKNGSVVFWESGLQSPLLTQSVSMVLQLRLQQRRTREQLVDQGIMPPLKSPAAFHEQIKSLERARTENFLKHKIRSRPDRSELVRMHILEETFAEPSLQATQMKLKRARLADDLNEKIAQRPGPMELVEKNILPVDSSVKEAIIGVGKEDYPQTQGDFSFDEDSSDALSPDQPASQESQGSAASPSEPKVSESPSPVTTSTPAQFTSVSPAVPEFLKTPPVDQPPTRSTAPVVPTNTVSSAKPGPALVKQSHPKNPNDKHRSKKCKDPKPRVKKLKYHQYIPPDQKGEKSEPQMDSNYARLLQQQQLFLQLQILSQQQQHYNYQTILPAPLKPLNDKNNNSGNPALNSTTPNPPRQNTSAPVRKPGPLPPSLDDLKVSELKTELKLRGLPVSGTKPDLIERLKPYQEMNNSSVTAGGVLTVPASAIVTSNPEVTVALPVTTLHNPVTSSGSSFKAELPPAGSSTAAHVETVSSPLPISPSPSEQSSLGTEDTNMADTFTEIMTMMSPAQFLCSSPLRVTGPEDSPSPTSSTLSSLELDAAEKDRKLQEKEKQIEELKRKLEQEQKLVEVLKMQLEVEKRGQRQPPPLEPQPGAAASSAAKLDPKVGGSGSSVKDEASLSDCSGSRQPGPGAGQPIGQPLSVAGQALVAKKAVVIKQEVAVAQAEPPSIVPQFYTPAQTGIQTQPQTAAATLSSGLAQTVPQKQDTFTPHVLSQPQQVRKVFTTSASSAVLPYPRAPAPAAQQPCVTKTPPSVLQPRSAPLPSLQNGPTTSSKPGSPPPPQPCVVQHSLFGSPVPKTKDPPRYEEAIKQTRSAQSSLPEISNAHSQQMDDLFDILIKSGEISLPIKEEPSPISKMRPVTASITTMPVNTVVSRPPPQVQMAPPISLEPMSSLSASLENQLEAFLDGTLPPANEMAPLPSSSEDREPFSLIEDLQNDLLSHSGVLDHSHSPMETSEAQFAASTPCLSLDLSDSNLDNMEWLDITMPNTSGLTPLSTTTPSMFSADFLDPQDLPLPWD</sequence>
<dbReference type="Gene3D" id="1.10.720.30">
    <property type="entry name" value="SAP domain"/>
    <property type="match status" value="1"/>
</dbReference>
<evidence type="ECO:0000256" key="8">
    <source>
        <dbReference type="SAM" id="MobiDB-lite"/>
    </source>
</evidence>
<keyword evidence="2" id="KW-0677">Repeat</keyword>
<gene>
    <name evidence="11" type="primary">MRTFB</name>
</gene>
<dbReference type="InterPro" id="IPR036361">
    <property type="entry name" value="SAP_dom_sf"/>
</dbReference>
<feature type="compositionally biased region" description="Polar residues" evidence="8">
    <location>
        <begin position="273"/>
        <end position="288"/>
    </location>
</feature>
<feature type="compositionally biased region" description="Polar residues" evidence="8">
    <location>
        <begin position="384"/>
        <end position="408"/>
    </location>
</feature>
<feature type="domain" description="SAP" evidence="9">
    <location>
        <begin position="420"/>
        <end position="454"/>
    </location>
</feature>
<keyword evidence="3" id="KW-0805">Transcription regulation</keyword>
<organism evidence="10 11">
    <name type="scientific">Mustela putorius furo</name>
    <name type="common">European domestic ferret</name>
    <name type="synonym">Mustela furo</name>
    <dbReference type="NCBI Taxonomy" id="9669"/>
    <lineage>
        <taxon>Eukaryota</taxon>
        <taxon>Metazoa</taxon>
        <taxon>Chordata</taxon>
        <taxon>Craniata</taxon>
        <taxon>Vertebrata</taxon>
        <taxon>Euteleostomi</taxon>
        <taxon>Mammalia</taxon>
        <taxon>Eutheria</taxon>
        <taxon>Laurasiatheria</taxon>
        <taxon>Carnivora</taxon>
        <taxon>Caniformia</taxon>
        <taxon>Musteloidea</taxon>
        <taxon>Mustelidae</taxon>
        <taxon>Mustelinae</taxon>
        <taxon>Mustela</taxon>
    </lineage>
</organism>
<dbReference type="AlphaFoldDB" id="A0A8U0UVL9"/>
<dbReference type="SMART" id="SM00707">
    <property type="entry name" value="RPEL"/>
    <property type="match status" value="3"/>
</dbReference>
<keyword evidence="10" id="KW-1185">Reference proteome</keyword>
<dbReference type="InterPro" id="IPR003034">
    <property type="entry name" value="SAP_dom"/>
</dbReference>
<keyword evidence="6" id="KW-0539">Nucleus</keyword>
<accession>A0A8U0UVL9</accession>
<proteinExistence type="predicted"/>
<protein>
    <submittedName>
        <fullName evidence="11">Myocardin-related transcription factor B isoform X4</fullName>
    </submittedName>
</protein>
<dbReference type="SUPFAM" id="SSF68906">
    <property type="entry name" value="SAP domain"/>
    <property type="match status" value="1"/>
</dbReference>
<feature type="region of interest" description="Disordered" evidence="8">
    <location>
        <begin position="198"/>
        <end position="342"/>
    </location>
</feature>
<reference evidence="11" key="1">
    <citation type="submission" date="2025-08" db="UniProtKB">
        <authorList>
            <consortium name="RefSeq"/>
        </authorList>
    </citation>
    <scope>IDENTIFICATION</scope>
    <source>
        <tissue evidence="11">Brain</tissue>
    </source>
</reference>
<evidence type="ECO:0000313" key="10">
    <source>
        <dbReference type="Proteomes" id="UP000000715"/>
    </source>
</evidence>
<dbReference type="SMART" id="SM00513">
    <property type="entry name" value="SAP"/>
    <property type="match status" value="1"/>
</dbReference>
<name>A0A8U0UVL9_MUSPF</name>
<dbReference type="InterPro" id="IPR043451">
    <property type="entry name" value="Myocardin-like"/>
</dbReference>
<evidence type="ECO:0000256" key="7">
    <source>
        <dbReference type="PROSITE-ProRule" id="PRU00401"/>
    </source>
</evidence>
<evidence type="ECO:0000256" key="4">
    <source>
        <dbReference type="ARBA" id="ARBA00023054"/>
    </source>
</evidence>
<dbReference type="GO" id="GO:0005634">
    <property type="term" value="C:nucleus"/>
    <property type="evidence" value="ECO:0007669"/>
    <property type="project" value="UniProtKB-SubCell"/>
</dbReference>
<dbReference type="Proteomes" id="UP000000715">
    <property type="component" value="Unplaced"/>
</dbReference>
<feature type="region of interest" description="Disordered" evidence="8">
    <location>
        <begin position="1"/>
        <end position="30"/>
    </location>
</feature>
<feature type="region of interest" description="Disordered" evidence="8">
    <location>
        <begin position="562"/>
        <end position="591"/>
    </location>
</feature>
<dbReference type="InterPro" id="IPR004018">
    <property type="entry name" value="RPEL_repeat"/>
</dbReference>
<dbReference type="CTD" id="57496"/>
<dbReference type="PANTHER" id="PTHR22793">
    <property type="entry name" value="MYOCARDIN-RELATED TRANSCRIPTION FACTOR-RELATED"/>
    <property type="match status" value="1"/>
</dbReference>
<keyword evidence="4" id="KW-0175">Coiled coil</keyword>
<dbReference type="Gene3D" id="6.10.140.2040">
    <property type="match status" value="1"/>
</dbReference>
<dbReference type="Pfam" id="PF02755">
    <property type="entry name" value="RPEL"/>
    <property type="match status" value="2"/>
</dbReference>
<feature type="repeat" description="RPEL" evidence="7">
    <location>
        <begin position="160"/>
        <end position="185"/>
    </location>
</feature>
<dbReference type="GO" id="GO:0051145">
    <property type="term" value="P:smooth muscle cell differentiation"/>
    <property type="evidence" value="ECO:0007669"/>
    <property type="project" value="TreeGrafter"/>
</dbReference>
<dbReference type="PROSITE" id="PS50800">
    <property type="entry name" value="SAP"/>
    <property type="match status" value="1"/>
</dbReference>
<evidence type="ECO:0000256" key="2">
    <source>
        <dbReference type="ARBA" id="ARBA00022737"/>
    </source>
</evidence>
<evidence type="ECO:0000256" key="1">
    <source>
        <dbReference type="ARBA" id="ARBA00004123"/>
    </source>
</evidence>
<comment type="subcellular location">
    <subcellularLocation>
        <location evidence="1">Nucleus</location>
    </subcellularLocation>
</comment>
<dbReference type="PROSITE" id="PS51073">
    <property type="entry name" value="RPEL"/>
    <property type="match status" value="3"/>
</dbReference>
<feature type="repeat" description="RPEL" evidence="7">
    <location>
        <begin position="116"/>
        <end position="141"/>
    </location>
</feature>
<feature type="region of interest" description="Disordered" evidence="8">
    <location>
        <begin position="781"/>
        <end position="867"/>
    </location>
</feature>
<dbReference type="RefSeq" id="XP_044928031.1">
    <property type="nucleotide sequence ID" value="XM_045072096.1"/>
</dbReference>
<dbReference type="Pfam" id="PF02037">
    <property type="entry name" value="SAP"/>
    <property type="match status" value="1"/>
</dbReference>
<evidence type="ECO:0000256" key="3">
    <source>
        <dbReference type="ARBA" id="ARBA00023015"/>
    </source>
</evidence>
<dbReference type="Gene3D" id="6.10.150.10">
    <property type="match status" value="1"/>
</dbReference>
<dbReference type="GO" id="GO:0045944">
    <property type="term" value="P:positive regulation of transcription by RNA polymerase II"/>
    <property type="evidence" value="ECO:0007669"/>
    <property type="project" value="TreeGrafter"/>
</dbReference>
<evidence type="ECO:0000256" key="5">
    <source>
        <dbReference type="ARBA" id="ARBA00023163"/>
    </source>
</evidence>
<feature type="compositionally biased region" description="Basic and acidic residues" evidence="8">
    <location>
        <begin position="303"/>
        <end position="318"/>
    </location>
</feature>
<feature type="compositionally biased region" description="Low complexity" evidence="8">
    <location>
        <begin position="229"/>
        <end position="251"/>
    </location>
</feature>
<feature type="repeat" description="RPEL" evidence="7">
    <location>
        <begin position="72"/>
        <end position="97"/>
    </location>
</feature>
<feature type="compositionally biased region" description="Low complexity" evidence="8">
    <location>
        <begin position="674"/>
        <end position="686"/>
    </location>
</feature>